<dbReference type="PANTHER" id="PTHR24305">
    <property type="entry name" value="CYTOCHROME P450"/>
    <property type="match status" value="1"/>
</dbReference>
<dbReference type="GO" id="GO:0016705">
    <property type="term" value="F:oxidoreductase activity, acting on paired donors, with incorporation or reduction of molecular oxygen"/>
    <property type="evidence" value="ECO:0007669"/>
    <property type="project" value="InterPro"/>
</dbReference>
<keyword evidence="4" id="KW-1185">Reference proteome</keyword>
<dbReference type="CDD" id="cd11053">
    <property type="entry name" value="CYP110-like"/>
    <property type="match status" value="1"/>
</dbReference>
<keyword evidence="2" id="KW-0349">Heme</keyword>
<evidence type="ECO:0000256" key="1">
    <source>
        <dbReference type="ARBA" id="ARBA00010617"/>
    </source>
</evidence>
<comment type="cofactor">
    <cofactor evidence="2">
        <name>heme</name>
        <dbReference type="ChEBI" id="CHEBI:30413"/>
    </cofactor>
</comment>
<proteinExistence type="inferred from homology"/>
<dbReference type="RefSeq" id="WP_193905394.1">
    <property type="nucleotide sequence ID" value="NZ_JADEXG010000008.1"/>
</dbReference>
<name>A0A8J7A5E6_9CYAN</name>
<feature type="binding site" description="axial binding residue" evidence="2">
    <location>
        <position position="390"/>
    </location>
    <ligand>
        <name>heme</name>
        <dbReference type="ChEBI" id="CHEBI:30413"/>
    </ligand>
    <ligandPart>
        <name>Fe</name>
        <dbReference type="ChEBI" id="CHEBI:18248"/>
    </ligandPart>
</feature>
<dbReference type="GO" id="GO:0020037">
    <property type="term" value="F:heme binding"/>
    <property type="evidence" value="ECO:0007669"/>
    <property type="project" value="InterPro"/>
</dbReference>
<dbReference type="EMBL" id="JADEXG010000008">
    <property type="protein sequence ID" value="MBE9076742.1"/>
    <property type="molecule type" value="Genomic_DNA"/>
</dbReference>
<comment type="caution">
    <text evidence="3">The sequence shown here is derived from an EMBL/GenBank/DDBJ whole genome shotgun (WGS) entry which is preliminary data.</text>
</comment>
<comment type="similarity">
    <text evidence="1">Belongs to the cytochrome P450 family.</text>
</comment>
<dbReference type="InterPro" id="IPR001128">
    <property type="entry name" value="Cyt_P450"/>
</dbReference>
<gene>
    <name evidence="3" type="ORF">IQ241_05425</name>
</gene>
<dbReference type="SUPFAM" id="SSF48264">
    <property type="entry name" value="Cytochrome P450"/>
    <property type="match status" value="1"/>
</dbReference>
<dbReference type="InterPro" id="IPR002401">
    <property type="entry name" value="Cyt_P450_E_grp-I"/>
</dbReference>
<dbReference type="PRINTS" id="PR00385">
    <property type="entry name" value="P450"/>
</dbReference>
<dbReference type="Pfam" id="PF00067">
    <property type="entry name" value="p450"/>
    <property type="match status" value="1"/>
</dbReference>
<evidence type="ECO:0000256" key="2">
    <source>
        <dbReference type="PIRSR" id="PIRSR602401-1"/>
    </source>
</evidence>
<dbReference type="InterPro" id="IPR050121">
    <property type="entry name" value="Cytochrome_P450_monoxygenase"/>
</dbReference>
<keyword evidence="2" id="KW-0408">Iron</keyword>
<organism evidence="3 4">
    <name type="scientific">Vasconcelosia minhoensis LEGE 07310</name>
    <dbReference type="NCBI Taxonomy" id="915328"/>
    <lineage>
        <taxon>Bacteria</taxon>
        <taxon>Bacillati</taxon>
        <taxon>Cyanobacteriota</taxon>
        <taxon>Cyanophyceae</taxon>
        <taxon>Nodosilineales</taxon>
        <taxon>Cymatolegaceae</taxon>
        <taxon>Vasconcelosia</taxon>
        <taxon>Vasconcelosia minhoensis</taxon>
    </lineage>
</organism>
<dbReference type="GO" id="GO:0005506">
    <property type="term" value="F:iron ion binding"/>
    <property type="evidence" value="ECO:0007669"/>
    <property type="project" value="InterPro"/>
</dbReference>
<dbReference type="PANTHER" id="PTHR24305:SF166">
    <property type="entry name" value="CYTOCHROME P450 12A4, MITOCHONDRIAL-RELATED"/>
    <property type="match status" value="1"/>
</dbReference>
<dbReference type="Gene3D" id="1.10.630.10">
    <property type="entry name" value="Cytochrome P450"/>
    <property type="match status" value="1"/>
</dbReference>
<sequence>MTLPPRPKTPQTIRMVNALFRPAETLESYQRRYGDLVTLGAPGNRPLVLCSHPDHIQTIFSRPQDFDSGASNRMLSILVGDHSLLLMDGDRHRRQRQLLMPPFHGERMRAYGQLIGQITKQVIEQWPCDRAFPIRSSTQSITLQVILQAVFGVADSERYEQLQQLLSALLESTSDPVSAGVFFFPMLRKDWGAWSPWGRFLRLKRQVKRLIYAEIQERRESDRGGDDILSLLISARDAEGQPMTDPELHDELMTLLVAGHETTASALAWALYWTAALPAVQQRLQQELRDRPNPDELSGLSQLPYLNAVCKETLRIYPIAMFAFARIAKVPLQLGDYPIDPGTWLAPCIYQTHQRPDLYPNPKQFRPERFLERQFSPYEYIPFGGSDRVCIGLAFAQYEMKLALATILSRFHLTPAQKPPVRPVRRGLTLAPPKNLKLIATPLPG</sequence>
<protein>
    <submittedName>
        <fullName evidence="3">Cytochrome P450</fullName>
    </submittedName>
</protein>
<evidence type="ECO:0000313" key="4">
    <source>
        <dbReference type="Proteomes" id="UP000636505"/>
    </source>
</evidence>
<dbReference type="InterPro" id="IPR036396">
    <property type="entry name" value="Cyt_P450_sf"/>
</dbReference>
<accession>A0A8J7A5E6</accession>
<dbReference type="AlphaFoldDB" id="A0A8J7A5E6"/>
<dbReference type="GO" id="GO:0004497">
    <property type="term" value="F:monooxygenase activity"/>
    <property type="evidence" value="ECO:0007669"/>
    <property type="project" value="InterPro"/>
</dbReference>
<keyword evidence="2" id="KW-0479">Metal-binding</keyword>
<reference evidence="3" key="1">
    <citation type="submission" date="2020-10" db="EMBL/GenBank/DDBJ databases">
        <authorList>
            <person name="Castelo-Branco R."/>
            <person name="Eusebio N."/>
            <person name="Adriana R."/>
            <person name="Vieira A."/>
            <person name="Brugerolle De Fraissinette N."/>
            <person name="Rezende De Castro R."/>
            <person name="Schneider M.P."/>
            <person name="Vasconcelos V."/>
            <person name="Leao P.N."/>
        </authorList>
    </citation>
    <scope>NUCLEOTIDE SEQUENCE</scope>
    <source>
        <strain evidence="3">LEGE 07310</strain>
    </source>
</reference>
<evidence type="ECO:0000313" key="3">
    <source>
        <dbReference type="EMBL" id="MBE9076742.1"/>
    </source>
</evidence>
<dbReference type="Proteomes" id="UP000636505">
    <property type="component" value="Unassembled WGS sequence"/>
</dbReference>
<dbReference type="PRINTS" id="PR00463">
    <property type="entry name" value="EP450I"/>
</dbReference>